<dbReference type="InterPro" id="IPR001155">
    <property type="entry name" value="OxRdtase_FMN_N"/>
</dbReference>
<organism evidence="5 6">
    <name type="scientific">Roseateles toxinivorans</name>
    <dbReference type="NCBI Taxonomy" id="270368"/>
    <lineage>
        <taxon>Bacteria</taxon>
        <taxon>Pseudomonadati</taxon>
        <taxon>Pseudomonadota</taxon>
        <taxon>Betaproteobacteria</taxon>
        <taxon>Burkholderiales</taxon>
        <taxon>Sphaerotilaceae</taxon>
        <taxon>Roseateles</taxon>
    </lineage>
</organism>
<dbReference type="Proteomes" id="UP000295361">
    <property type="component" value="Unassembled WGS sequence"/>
</dbReference>
<accession>A0A4R6QP27</accession>
<dbReference type="Gene3D" id="3.20.20.70">
    <property type="entry name" value="Aldolase class I"/>
    <property type="match status" value="1"/>
</dbReference>
<comment type="cofactor">
    <cofactor evidence="1">
        <name>FMN</name>
        <dbReference type="ChEBI" id="CHEBI:58210"/>
    </cofactor>
</comment>
<gene>
    <name evidence="5" type="ORF">DES47_102132</name>
</gene>
<dbReference type="FunCoup" id="A0A4R6QP27">
    <property type="interactions" value="376"/>
</dbReference>
<dbReference type="FunFam" id="3.20.20.70:FF:000059">
    <property type="entry name" value="N-ethylmaleimide reductase, FMN-linked"/>
    <property type="match status" value="1"/>
</dbReference>
<dbReference type="InterPro" id="IPR045247">
    <property type="entry name" value="Oye-like"/>
</dbReference>
<comment type="caution">
    <text evidence="5">The sequence shown here is derived from an EMBL/GenBank/DDBJ whole genome shotgun (WGS) entry which is preliminary data.</text>
</comment>
<evidence type="ECO:0000256" key="3">
    <source>
        <dbReference type="ARBA" id="ARBA00023002"/>
    </source>
</evidence>
<dbReference type="InterPro" id="IPR013785">
    <property type="entry name" value="Aldolase_TIM"/>
</dbReference>
<comment type="similarity">
    <text evidence="2">Belongs to the NADH:flavin oxidoreductase/NADH oxidase family.</text>
</comment>
<reference evidence="5 6" key="1">
    <citation type="submission" date="2019-03" db="EMBL/GenBank/DDBJ databases">
        <title>Genomic Encyclopedia of Type Strains, Phase IV (KMG-IV): sequencing the most valuable type-strain genomes for metagenomic binning, comparative biology and taxonomic classification.</title>
        <authorList>
            <person name="Goeker M."/>
        </authorList>
    </citation>
    <scope>NUCLEOTIDE SEQUENCE [LARGE SCALE GENOMIC DNA]</scope>
    <source>
        <strain evidence="5 6">DSM 16998</strain>
    </source>
</reference>
<dbReference type="InParanoid" id="A0A4R6QP27"/>
<evidence type="ECO:0000313" key="6">
    <source>
        <dbReference type="Proteomes" id="UP000295361"/>
    </source>
</evidence>
<dbReference type="EMBL" id="SNXS01000002">
    <property type="protein sequence ID" value="TDP72387.1"/>
    <property type="molecule type" value="Genomic_DNA"/>
</dbReference>
<keyword evidence="3" id="KW-0560">Oxidoreductase</keyword>
<dbReference type="SUPFAM" id="SSF51395">
    <property type="entry name" value="FMN-linked oxidoreductases"/>
    <property type="match status" value="1"/>
</dbReference>
<dbReference type="RefSeq" id="WP_133699858.1">
    <property type="nucleotide sequence ID" value="NZ_SNXS01000002.1"/>
</dbReference>
<dbReference type="GO" id="GO:0010181">
    <property type="term" value="F:FMN binding"/>
    <property type="evidence" value="ECO:0007669"/>
    <property type="project" value="InterPro"/>
</dbReference>
<feature type="domain" description="NADH:flavin oxidoreductase/NADH oxidase N-terminal" evidence="4">
    <location>
        <begin position="3"/>
        <end position="334"/>
    </location>
</feature>
<dbReference type="AlphaFoldDB" id="A0A4R6QP27"/>
<evidence type="ECO:0000259" key="4">
    <source>
        <dbReference type="Pfam" id="PF00724"/>
    </source>
</evidence>
<proteinExistence type="inferred from homology"/>
<evidence type="ECO:0000256" key="1">
    <source>
        <dbReference type="ARBA" id="ARBA00001917"/>
    </source>
</evidence>
<dbReference type="GO" id="GO:0016628">
    <property type="term" value="F:oxidoreductase activity, acting on the CH-CH group of donors, NAD or NADP as acceptor"/>
    <property type="evidence" value="ECO:0007669"/>
    <property type="project" value="UniProtKB-ARBA"/>
</dbReference>
<evidence type="ECO:0000256" key="2">
    <source>
        <dbReference type="ARBA" id="ARBA00005979"/>
    </source>
</evidence>
<dbReference type="CDD" id="cd02933">
    <property type="entry name" value="OYE_like_FMN"/>
    <property type="match status" value="1"/>
</dbReference>
<dbReference type="PANTHER" id="PTHR22893">
    <property type="entry name" value="NADH OXIDOREDUCTASE-RELATED"/>
    <property type="match status" value="1"/>
</dbReference>
<dbReference type="PANTHER" id="PTHR22893:SF91">
    <property type="entry name" value="NADPH DEHYDROGENASE 2-RELATED"/>
    <property type="match status" value="1"/>
</dbReference>
<evidence type="ECO:0000313" key="5">
    <source>
        <dbReference type="EMBL" id="TDP72387.1"/>
    </source>
</evidence>
<sequence>MTSLFDPIRLGDVELSNRVVMAPLTRNRAIHQLPNALHVEYYRQRASAGLIISEGTQICPEGQGYLDTPGIHTPEQVAAWRKVTDAVHAEGGRIAVQLWHVGRISLKAFQPGGQAPVSSTAKPATTKTYATEGFVNVDVPRALRTDEIPGLIQAYVHAARCAIEAGFDAVEVHGANGYLLDQFLRDSVNDRTDAYGGSIENRARLLIEVMTAIAGAIGPGRTGLRLSPVTPSNDIGQDSNPQALFNYVAEQLAPLKLAFLHVVEGATGGPRDVAPFDFEAMRQKFGGSWMVNNGYSREMAMDVIAKGLADTVAFGRAFIGNPDLVQRLRQNSELQESNRATYYGGGAEGYIDYPTLAQSKA</sequence>
<dbReference type="Pfam" id="PF00724">
    <property type="entry name" value="Oxidored_FMN"/>
    <property type="match status" value="1"/>
</dbReference>
<protein>
    <submittedName>
        <fullName evidence="5">N-ethylmaleimide reductase</fullName>
    </submittedName>
</protein>
<dbReference type="OrthoDB" id="8985337at2"/>
<dbReference type="GO" id="GO:0005829">
    <property type="term" value="C:cytosol"/>
    <property type="evidence" value="ECO:0007669"/>
    <property type="project" value="UniProtKB-ARBA"/>
</dbReference>
<name>A0A4R6QP27_9BURK</name>
<keyword evidence="6" id="KW-1185">Reference proteome</keyword>